<organism evidence="1 2">
    <name type="scientific">Chrysodeixis includens</name>
    <name type="common">Soybean looper</name>
    <name type="synonym">Pseudoplusia includens</name>
    <dbReference type="NCBI Taxonomy" id="689277"/>
    <lineage>
        <taxon>Eukaryota</taxon>
        <taxon>Metazoa</taxon>
        <taxon>Ecdysozoa</taxon>
        <taxon>Arthropoda</taxon>
        <taxon>Hexapoda</taxon>
        <taxon>Insecta</taxon>
        <taxon>Pterygota</taxon>
        <taxon>Neoptera</taxon>
        <taxon>Endopterygota</taxon>
        <taxon>Lepidoptera</taxon>
        <taxon>Glossata</taxon>
        <taxon>Ditrysia</taxon>
        <taxon>Noctuoidea</taxon>
        <taxon>Noctuidae</taxon>
        <taxon>Plusiinae</taxon>
        <taxon>Chrysodeixis</taxon>
    </lineage>
</organism>
<dbReference type="EMBL" id="LR824028">
    <property type="protein sequence ID" value="CAD0205962.1"/>
    <property type="molecule type" value="Genomic_DNA"/>
</dbReference>
<evidence type="ECO:0000313" key="1">
    <source>
        <dbReference type="EMBL" id="CAD0205962.1"/>
    </source>
</evidence>
<gene>
    <name evidence="1" type="ORF">CINC_LOCUS8260</name>
</gene>
<sequence length="362" mass="41977">MTLISNASGYFTLIGFGVRGPGCAAPARFIDLSTYFNWINSVTTPETESYDSPDYRRLGEDDVEYIPTHDLYRDIQLLTNCLCNERSLTVAMFAVDEKLEMHLHACEKTKELMYAEYFELHVSDESKGVALYKLSFYDIIYKVCVCVILKVDAESRSDAVLSFKEEFEFSLGTQLTESSETPEELFRYYPKADRAQELNANNTGWEPNLNLRPRYLKGNKKTGSVLNYDLYIKFEFHKRAKLKFELYAKPPAQTTPLPNMTFDGRRRSWGKDWNTKWEQKQLRIAKKRKKEKQSKKKLSHQWGLKVGNRLPPRRVDSRVRQPAVTVVVEQATEVQETVSRSGRVSRTLSVLVLQLYLCYYAL</sequence>
<name>A0A9N8L7N5_CHRIL</name>
<protein>
    <submittedName>
        <fullName evidence="1">Uncharacterized protein</fullName>
    </submittedName>
</protein>
<evidence type="ECO:0000313" key="2">
    <source>
        <dbReference type="Proteomes" id="UP001154114"/>
    </source>
</evidence>
<dbReference type="Proteomes" id="UP001154114">
    <property type="component" value="Chromosome 25"/>
</dbReference>
<dbReference type="OrthoDB" id="6924245at2759"/>
<proteinExistence type="predicted"/>
<dbReference type="AlphaFoldDB" id="A0A9N8L7N5"/>
<reference evidence="1" key="1">
    <citation type="submission" date="2021-12" db="EMBL/GenBank/DDBJ databases">
        <authorList>
            <person name="King R."/>
        </authorList>
    </citation>
    <scope>NUCLEOTIDE SEQUENCE</scope>
</reference>
<accession>A0A9N8L7N5</accession>
<keyword evidence="2" id="KW-1185">Reference proteome</keyword>